<reference evidence="3 4" key="1">
    <citation type="submission" date="2020-08" db="EMBL/GenBank/DDBJ databases">
        <title>Sequencing the genomes of 1000 actinobacteria strains.</title>
        <authorList>
            <person name="Klenk H.-P."/>
        </authorList>
    </citation>
    <scope>NUCLEOTIDE SEQUENCE [LARGE SCALE GENOMIC DNA]</scope>
    <source>
        <strain evidence="3 4">DSM 44230</strain>
    </source>
</reference>
<feature type="domain" description="YdbS-like PH" evidence="2">
    <location>
        <begin position="401"/>
        <end position="472"/>
    </location>
</feature>
<feature type="transmembrane region" description="Helical" evidence="1">
    <location>
        <begin position="380"/>
        <end position="397"/>
    </location>
</feature>
<dbReference type="InterPro" id="IPR014529">
    <property type="entry name" value="UCP026631"/>
</dbReference>
<feature type="transmembrane region" description="Helical" evidence="1">
    <location>
        <begin position="12"/>
        <end position="34"/>
    </location>
</feature>
<dbReference type="EMBL" id="JACHMH010000001">
    <property type="protein sequence ID" value="MBB4676491.1"/>
    <property type="molecule type" value="Genomic_DNA"/>
</dbReference>
<feature type="transmembrane region" description="Helical" evidence="1">
    <location>
        <begin position="209"/>
        <end position="238"/>
    </location>
</feature>
<feature type="domain" description="YdbS-like PH" evidence="2">
    <location>
        <begin position="62"/>
        <end position="142"/>
    </location>
</feature>
<organism evidence="3 4">
    <name type="scientific">Crossiella cryophila</name>
    <dbReference type="NCBI Taxonomy" id="43355"/>
    <lineage>
        <taxon>Bacteria</taxon>
        <taxon>Bacillati</taxon>
        <taxon>Actinomycetota</taxon>
        <taxon>Actinomycetes</taxon>
        <taxon>Pseudonocardiales</taxon>
        <taxon>Pseudonocardiaceae</taxon>
        <taxon>Crossiella</taxon>
    </lineage>
</organism>
<accession>A0A7W7FRX7</accession>
<gene>
    <name evidence="3" type="ORF">HNR67_002609</name>
</gene>
<keyword evidence="4" id="KW-1185">Reference proteome</keyword>
<dbReference type="AlphaFoldDB" id="A0A7W7FRX7"/>
<evidence type="ECO:0000256" key="1">
    <source>
        <dbReference type="SAM" id="Phobius"/>
    </source>
</evidence>
<feature type="transmembrane region" description="Helical" evidence="1">
    <location>
        <begin position="355"/>
        <end position="374"/>
    </location>
</feature>
<keyword evidence="1" id="KW-0472">Membrane</keyword>
<evidence type="ECO:0000313" key="3">
    <source>
        <dbReference type="EMBL" id="MBB4676491.1"/>
    </source>
</evidence>
<name>A0A7W7FRX7_9PSEU</name>
<evidence type="ECO:0000313" key="4">
    <source>
        <dbReference type="Proteomes" id="UP000533598"/>
    </source>
</evidence>
<feature type="transmembrane region" description="Helical" evidence="1">
    <location>
        <begin position="170"/>
        <end position="189"/>
    </location>
</feature>
<dbReference type="RefSeq" id="WP_185002309.1">
    <property type="nucleotide sequence ID" value="NZ_BAAAUI010000015.1"/>
</dbReference>
<evidence type="ECO:0000259" key="2">
    <source>
        <dbReference type="Pfam" id="PF03703"/>
    </source>
</evidence>
<comment type="caution">
    <text evidence="3">The sequence shown here is derived from an EMBL/GenBank/DDBJ whole genome shotgun (WGS) entry which is preliminary data.</text>
</comment>
<sequence length="516" mass="55805">MDWRRLDPRMIAVHVSWLAAPAASLLLTLLISGGRLELRSWLTLAGVTLGFLTFTTIGIATWAKTRYRITADAVEVRTGMFIKTLRTVRLNRIRNVDLTASPVHRIFGVTTLRIGTAGSNDTGSEIKLDALSRTDAQALRAELLAHVTRAAAQDPVVSVMNPRWLRYAPLTFWVFGGVVLVLGLGYRALEAIGIEAWRLPLVQQLAVEFGSSALWLTIPLVLLASTLLGVIGALGLYLENWWHYRLEWVSDHLLRVRRGLLTTRSVSIERNRLFGVLLREPLLLRAGGGATVKVVAGGLGNEEQDSARSAVLPPAPLPEALRVTAGVLREPVGPLVDPVLAGHPRVALRRRIVRGLLFVTAPLLVVQGILGWLLTDVLLHLAWSTALASLPFVLWFARDAYRNLGHGLSGSYLLTRSGTFSRDTAALRRDDVLSWTFTDSPFARRAGVVTLTAAVATAAGGYRVPDMAAADSAGFADRAVPGILTEFLDRDAEGEQLPAEFADCGAGGPVGADGAR</sequence>
<dbReference type="PIRSF" id="PIRSF026631">
    <property type="entry name" value="UCP026631"/>
    <property type="match status" value="1"/>
</dbReference>
<dbReference type="Pfam" id="PF03703">
    <property type="entry name" value="bPH_2"/>
    <property type="match status" value="2"/>
</dbReference>
<dbReference type="PANTHER" id="PTHR34473">
    <property type="entry name" value="UPF0699 TRANSMEMBRANE PROTEIN YDBS"/>
    <property type="match status" value="1"/>
</dbReference>
<protein>
    <submittedName>
        <fullName evidence="3">Putative membrane protein</fullName>
    </submittedName>
</protein>
<dbReference type="InterPro" id="IPR005182">
    <property type="entry name" value="YdbS-like_PH"/>
</dbReference>
<dbReference type="PANTHER" id="PTHR34473:SF2">
    <property type="entry name" value="UPF0699 TRANSMEMBRANE PROTEIN YDBT"/>
    <property type="match status" value="1"/>
</dbReference>
<feature type="transmembrane region" description="Helical" evidence="1">
    <location>
        <begin position="40"/>
        <end position="63"/>
    </location>
</feature>
<dbReference type="Proteomes" id="UP000533598">
    <property type="component" value="Unassembled WGS sequence"/>
</dbReference>
<proteinExistence type="predicted"/>
<keyword evidence="1" id="KW-0812">Transmembrane</keyword>
<keyword evidence="1" id="KW-1133">Transmembrane helix</keyword>